<comment type="caution">
    <text evidence="1">The sequence shown here is derived from an EMBL/GenBank/DDBJ whole genome shotgun (WGS) entry which is preliminary data.</text>
</comment>
<keyword evidence="2" id="KW-1185">Reference proteome</keyword>
<name>A0ABR2CDC0_9ROSI</name>
<dbReference type="EMBL" id="JBBPBM010000055">
    <property type="protein sequence ID" value="KAK8517501.1"/>
    <property type="molecule type" value="Genomic_DNA"/>
</dbReference>
<protein>
    <submittedName>
        <fullName evidence="1">Uncharacterized protein</fullName>
    </submittedName>
</protein>
<organism evidence="1 2">
    <name type="scientific">Hibiscus sabdariffa</name>
    <name type="common">roselle</name>
    <dbReference type="NCBI Taxonomy" id="183260"/>
    <lineage>
        <taxon>Eukaryota</taxon>
        <taxon>Viridiplantae</taxon>
        <taxon>Streptophyta</taxon>
        <taxon>Embryophyta</taxon>
        <taxon>Tracheophyta</taxon>
        <taxon>Spermatophyta</taxon>
        <taxon>Magnoliopsida</taxon>
        <taxon>eudicotyledons</taxon>
        <taxon>Gunneridae</taxon>
        <taxon>Pentapetalae</taxon>
        <taxon>rosids</taxon>
        <taxon>malvids</taxon>
        <taxon>Malvales</taxon>
        <taxon>Malvaceae</taxon>
        <taxon>Malvoideae</taxon>
        <taxon>Hibiscus</taxon>
    </lineage>
</organism>
<proteinExistence type="predicted"/>
<gene>
    <name evidence="1" type="ORF">V6N12_016351</name>
</gene>
<sequence>MIYEQSVLILTCMNIGISHQKGSRGGNLCPQCKKVEKREKVFVVQLGNSSKLEKLMGEESGDLEKWAGKISRRVRVSPRLPNTENTIIRVVLHSWIHEFHFIKALERRGAEFCFVSLRLPVLRDFDSLNPQLWVGKTGYSISLFRTSPISIVTNSWKSESILVSVRSDPKDPNINGNKDQY</sequence>
<dbReference type="Proteomes" id="UP001472677">
    <property type="component" value="Unassembled WGS sequence"/>
</dbReference>
<reference evidence="1 2" key="1">
    <citation type="journal article" date="2024" name="G3 (Bethesda)">
        <title>Genome assembly of Hibiscus sabdariffa L. provides insights into metabolisms of medicinal natural products.</title>
        <authorList>
            <person name="Kim T."/>
        </authorList>
    </citation>
    <scope>NUCLEOTIDE SEQUENCE [LARGE SCALE GENOMIC DNA]</scope>
    <source>
        <strain evidence="1">TK-2024</strain>
        <tissue evidence="1">Old leaves</tissue>
    </source>
</reference>
<accession>A0ABR2CDC0</accession>
<evidence type="ECO:0000313" key="1">
    <source>
        <dbReference type="EMBL" id="KAK8517501.1"/>
    </source>
</evidence>
<evidence type="ECO:0000313" key="2">
    <source>
        <dbReference type="Proteomes" id="UP001472677"/>
    </source>
</evidence>